<evidence type="ECO:0000313" key="2">
    <source>
        <dbReference type="Proteomes" id="UP000000600"/>
    </source>
</evidence>
<sequence>MALQDKGLVGFILVIIIKQKYRNQEQQIPSRCIKPQNISQKPKKPIIYRIKKSEEPEYGKNALILPIFCIGQNRVRCSLIILNSEQEQFSSDEECFGIIICRFLGIIIQRLVHKESWQIAQKYGSLMINQLIYTLRTKSKQIASDRIKLSFKRILGLQMIKFYFVKNESEGRDLFIRIWIGRNESEEQRSVKFYSKVDVTSILPIFIKPLLNNKDKVIGIVETCLKNKLLIYIEREHLLEVSENFFGIEEPLTSQLQSYAELLAGTLSNIEI</sequence>
<dbReference type="GeneID" id="5037870"/>
<dbReference type="Proteomes" id="UP000000600">
    <property type="component" value="Unassembled WGS sequence"/>
</dbReference>
<protein>
    <recommendedName>
        <fullName evidence="3">GAF domain-containing protein</fullName>
    </recommendedName>
</protein>
<evidence type="ECO:0008006" key="3">
    <source>
        <dbReference type="Google" id="ProtNLM"/>
    </source>
</evidence>
<accession>A0DNS1</accession>
<dbReference type="InParanoid" id="A0DNS1"/>
<dbReference type="OMA" id="WIGRNES"/>
<dbReference type="KEGG" id="ptm:GSPATT00018884001"/>
<dbReference type="RefSeq" id="XP_001452085.1">
    <property type="nucleotide sequence ID" value="XM_001452048.1"/>
</dbReference>
<dbReference type="EMBL" id="CT868518">
    <property type="protein sequence ID" value="CAK84688.1"/>
    <property type="molecule type" value="Genomic_DNA"/>
</dbReference>
<proteinExistence type="predicted"/>
<reference evidence="1 2" key="1">
    <citation type="journal article" date="2006" name="Nature">
        <title>Global trends of whole-genome duplications revealed by the ciliate Paramecium tetraurelia.</title>
        <authorList>
            <consortium name="Genoscope"/>
            <person name="Aury J.-M."/>
            <person name="Jaillon O."/>
            <person name="Duret L."/>
            <person name="Noel B."/>
            <person name="Jubin C."/>
            <person name="Porcel B.M."/>
            <person name="Segurens B."/>
            <person name="Daubin V."/>
            <person name="Anthouard V."/>
            <person name="Aiach N."/>
            <person name="Arnaiz O."/>
            <person name="Billaut A."/>
            <person name="Beisson J."/>
            <person name="Blanc I."/>
            <person name="Bouhouche K."/>
            <person name="Camara F."/>
            <person name="Duharcourt S."/>
            <person name="Guigo R."/>
            <person name="Gogendeau D."/>
            <person name="Katinka M."/>
            <person name="Keller A.-M."/>
            <person name="Kissmehl R."/>
            <person name="Klotz C."/>
            <person name="Koll F."/>
            <person name="Le Moue A."/>
            <person name="Lepere C."/>
            <person name="Malinsky S."/>
            <person name="Nowacki M."/>
            <person name="Nowak J.K."/>
            <person name="Plattner H."/>
            <person name="Poulain J."/>
            <person name="Ruiz F."/>
            <person name="Serrano V."/>
            <person name="Zagulski M."/>
            <person name="Dessen P."/>
            <person name="Betermier M."/>
            <person name="Weissenbach J."/>
            <person name="Scarpelli C."/>
            <person name="Schachter V."/>
            <person name="Sperling L."/>
            <person name="Meyer E."/>
            <person name="Cohen J."/>
            <person name="Wincker P."/>
        </authorList>
    </citation>
    <scope>NUCLEOTIDE SEQUENCE [LARGE SCALE GENOMIC DNA]</scope>
    <source>
        <strain evidence="1 2">Stock d4-2</strain>
    </source>
</reference>
<dbReference type="AlphaFoldDB" id="A0DNS1"/>
<dbReference type="HOGENOM" id="CLU_1024721_0_0_1"/>
<gene>
    <name evidence="1" type="ORF">GSPATT00018884001</name>
</gene>
<evidence type="ECO:0000313" key="1">
    <source>
        <dbReference type="EMBL" id="CAK84688.1"/>
    </source>
</evidence>
<name>A0DNS1_PARTE</name>
<keyword evidence="2" id="KW-1185">Reference proteome</keyword>
<organism evidence="1 2">
    <name type="scientific">Paramecium tetraurelia</name>
    <dbReference type="NCBI Taxonomy" id="5888"/>
    <lineage>
        <taxon>Eukaryota</taxon>
        <taxon>Sar</taxon>
        <taxon>Alveolata</taxon>
        <taxon>Ciliophora</taxon>
        <taxon>Intramacronucleata</taxon>
        <taxon>Oligohymenophorea</taxon>
        <taxon>Peniculida</taxon>
        <taxon>Parameciidae</taxon>
        <taxon>Paramecium</taxon>
    </lineage>
</organism>